<evidence type="ECO:0000313" key="2">
    <source>
        <dbReference type="EnsemblPlants" id="AET6Gv21016700.10"/>
    </source>
</evidence>
<reference evidence="2" key="4">
    <citation type="submission" date="2019-03" db="UniProtKB">
        <authorList>
            <consortium name="EnsemblPlants"/>
        </authorList>
    </citation>
    <scope>IDENTIFICATION</scope>
</reference>
<dbReference type="Gramene" id="AET6Gv21016700.10">
    <property type="protein sequence ID" value="AET6Gv21016700.10"/>
    <property type="gene ID" value="AET6Gv21016700"/>
</dbReference>
<dbReference type="EnsemblPlants" id="AET6Gv21016700.10">
    <property type="protein sequence ID" value="AET6Gv21016700.10"/>
    <property type="gene ID" value="AET6Gv21016700"/>
</dbReference>
<reference evidence="3" key="2">
    <citation type="journal article" date="2017" name="Nat. Plants">
        <title>The Aegilops tauschii genome reveals multiple impacts of transposons.</title>
        <authorList>
            <person name="Zhao G."/>
            <person name="Zou C."/>
            <person name="Li K."/>
            <person name="Wang K."/>
            <person name="Li T."/>
            <person name="Gao L."/>
            <person name="Zhang X."/>
            <person name="Wang H."/>
            <person name="Yang Z."/>
            <person name="Liu X."/>
            <person name="Jiang W."/>
            <person name="Mao L."/>
            <person name="Kong X."/>
            <person name="Jiao Y."/>
            <person name="Jia J."/>
        </authorList>
    </citation>
    <scope>NUCLEOTIDE SEQUENCE [LARGE SCALE GENOMIC DNA]</scope>
    <source>
        <strain evidence="3">cv. AL8/78</strain>
    </source>
</reference>
<evidence type="ECO:0000313" key="3">
    <source>
        <dbReference type="Proteomes" id="UP000015105"/>
    </source>
</evidence>
<evidence type="ECO:0000256" key="1">
    <source>
        <dbReference type="SAM" id="MobiDB-lite"/>
    </source>
</evidence>
<sequence length="95" mass="10744">WWIQSVSRILLVTWQQSEYEIKRATFFILFHFIFELSCRRQAAQHSTAASFFFFFFPCLPATLIDSAPLPSSSPPSPSIHSPFLSASSPPLIPPA</sequence>
<reference evidence="3" key="1">
    <citation type="journal article" date="2014" name="Science">
        <title>Ancient hybridizations among the ancestral genomes of bread wheat.</title>
        <authorList>
            <consortium name="International Wheat Genome Sequencing Consortium,"/>
            <person name="Marcussen T."/>
            <person name="Sandve S.R."/>
            <person name="Heier L."/>
            <person name="Spannagl M."/>
            <person name="Pfeifer M."/>
            <person name="Jakobsen K.S."/>
            <person name="Wulff B.B."/>
            <person name="Steuernagel B."/>
            <person name="Mayer K.F."/>
            <person name="Olsen O.A."/>
        </authorList>
    </citation>
    <scope>NUCLEOTIDE SEQUENCE [LARGE SCALE GENOMIC DNA]</scope>
    <source>
        <strain evidence="3">cv. AL8/78</strain>
    </source>
</reference>
<keyword evidence="3" id="KW-1185">Reference proteome</keyword>
<dbReference type="Proteomes" id="UP000015105">
    <property type="component" value="Chromosome 6D"/>
</dbReference>
<proteinExistence type="predicted"/>
<feature type="compositionally biased region" description="Low complexity" evidence="1">
    <location>
        <begin position="78"/>
        <end position="89"/>
    </location>
</feature>
<protein>
    <submittedName>
        <fullName evidence="2">Uncharacterized protein</fullName>
    </submittedName>
</protein>
<reference evidence="2" key="3">
    <citation type="journal article" date="2017" name="Nature">
        <title>Genome sequence of the progenitor of the wheat D genome Aegilops tauschii.</title>
        <authorList>
            <person name="Luo M.C."/>
            <person name="Gu Y.Q."/>
            <person name="Puiu D."/>
            <person name="Wang H."/>
            <person name="Twardziok S.O."/>
            <person name="Deal K.R."/>
            <person name="Huo N."/>
            <person name="Zhu T."/>
            <person name="Wang L."/>
            <person name="Wang Y."/>
            <person name="McGuire P.E."/>
            <person name="Liu S."/>
            <person name="Long H."/>
            <person name="Ramasamy R.K."/>
            <person name="Rodriguez J.C."/>
            <person name="Van S.L."/>
            <person name="Yuan L."/>
            <person name="Wang Z."/>
            <person name="Xia Z."/>
            <person name="Xiao L."/>
            <person name="Anderson O.D."/>
            <person name="Ouyang S."/>
            <person name="Liang Y."/>
            <person name="Zimin A.V."/>
            <person name="Pertea G."/>
            <person name="Qi P."/>
            <person name="Bennetzen J.L."/>
            <person name="Dai X."/>
            <person name="Dawson M.W."/>
            <person name="Muller H.G."/>
            <person name="Kugler K."/>
            <person name="Rivarola-Duarte L."/>
            <person name="Spannagl M."/>
            <person name="Mayer K.F.X."/>
            <person name="Lu F.H."/>
            <person name="Bevan M.W."/>
            <person name="Leroy P."/>
            <person name="Li P."/>
            <person name="You F.M."/>
            <person name="Sun Q."/>
            <person name="Liu Z."/>
            <person name="Lyons E."/>
            <person name="Wicker T."/>
            <person name="Salzberg S.L."/>
            <person name="Devos K.M."/>
            <person name="Dvorak J."/>
        </authorList>
    </citation>
    <scope>NUCLEOTIDE SEQUENCE [LARGE SCALE GENOMIC DNA]</scope>
    <source>
        <strain evidence="2">cv. AL8/78</strain>
    </source>
</reference>
<accession>A0A453Q8M7</accession>
<dbReference type="AlphaFoldDB" id="A0A453Q8M7"/>
<name>A0A453Q8M7_AEGTS</name>
<reference evidence="2" key="5">
    <citation type="journal article" date="2021" name="G3 (Bethesda)">
        <title>Aegilops tauschii genome assembly Aet v5.0 features greater sequence contiguity and improved annotation.</title>
        <authorList>
            <person name="Wang L."/>
            <person name="Zhu T."/>
            <person name="Rodriguez J.C."/>
            <person name="Deal K.R."/>
            <person name="Dubcovsky J."/>
            <person name="McGuire P.E."/>
            <person name="Lux T."/>
            <person name="Spannagl M."/>
            <person name="Mayer K.F.X."/>
            <person name="Baldrich P."/>
            <person name="Meyers B.C."/>
            <person name="Huo N."/>
            <person name="Gu Y.Q."/>
            <person name="Zhou H."/>
            <person name="Devos K.M."/>
            <person name="Bennetzen J.L."/>
            <person name="Unver T."/>
            <person name="Budak H."/>
            <person name="Gulick P.J."/>
            <person name="Galiba G."/>
            <person name="Kalapos B."/>
            <person name="Nelson D.R."/>
            <person name="Li P."/>
            <person name="You F.M."/>
            <person name="Luo M.C."/>
            <person name="Dvorak J."/>
        </authorList>
    </citation>
    <scope>NUCLEOTIDE SEQUENCE [LARGE SCALE GENOMIC DNA]</scope>
    <source>
        <strain evidence="2">cv. AL8/78</strain>
    </source>
</reference>
<feature type="region of interest" description="Disordered" evidence="1">
    <location>
        <begin position="69"/>
        <end position="95"/>
    </location>
</feature>
<organism evidence="2 3">
    <name type="scientific">Aegilops tauschii subsp. strangulata</name>
    <name type="common">Goatgrass</name>
    <dbReference type="NCBI Taxonomy" id="200361"/>
    <lineage>
        <taxon>Eukaryota</taxon>
        <taxon>Viridiplantae</taxon>
        <taxon>Streptophyta</taxon>
        <taxon>Embryophyta</taxon>
        <taxon>Tracheophyta</taxon>
        <taxon>Spermatophyta</taxon>
        <taxon>Magnoliopsida</taxon>
        <taxon>Liliopsida</taxon>
        <taxon>Poales</taxon>
        <taxon>Poaceae</taxon>
        <taxon>BOP clade</taxon>
        <taxon>Pooideae</taxon>
        <taxon>Triticodae</taxon>
        <taxon>Triticeae</taxon>
        <taxon>Triticinae</taxon>
        <taxon>Aegilops</taxon>
    </lineage>
</organism>